<keyword evidence="5" id="KW-1185">Reference proteome</keyword>
<gene>
    <name evidence="4" type="ORF">MKW94_005700</name>
</gene>
<name>A0AA41S5S4_PAPNU</name>
<feature type="non-terminal residue" evidence="4">
    <location>
        <position position="183"/>
    </location>
</feature>
<comment type="caution">
    <text evidence="4">The sequence shown here is derived from an EMBL/GenBank/DDBJ whole genome shotgun (WGS) entry which is preliminary data.</text>
</comment>
<accession>A0AA41S5S4</accession>
<feature type="domain" description="NPH3" evidence="3">
    <location>
        <begin position="1"/>
        <end position="183"/>
    </location>
</feature>
<dbReference type="EMBL" id="JAJJMA010101395">
    <property type="protein sequence ID" value="MCL7030421.1"/>
    <property type="molecule type" value="Genomic_DNA"/>
</dbReference>
<dbReference type="PROSITE" id="PS51649">
    <property type="entry name" value="NPH3"/>
    <property type="match status" value="1"/>
</dbReference>
<evidence type="ECO:0000313" key="5">
    <source>
        <dbReference type="Proteomes" id="UP001177140"/>
    </source>
</evidence>
<organism evidence="4 5">
    <name type="scientific">Papaver nudicaule</name>
    <name type="common">Iceland poppy</name>
    <dbReference type="NCBI Taxonomy" id="74823"/>
    <lineage>
        <taxon>Eukaryota</taxon>
        <taxon>Viridiplantae</taxon>
        <taxon>Streptophyta</taxon>
        <taxon>Embryophyta</taxon>
        <taxon>Tracheophyta</taxon>
        <taxon>Spermatophyta</taxon>
        <taxon>Magnoliopsida</taxon>
        <taxon>Ranunculales</taxon>
        <taxon>Papaveraceae</taxon>
        <taxon>Papaveroideae</taxon>
        <taxon>Papaver</taxon>
    </lineage>
</organism>
<proteinExistence type="inferred from homology"/>
<dbReference type="InterPro" id="IPR043454">
    <property type="entry name" value="NPH3/RPT2-like"/>
</dbReference>
<evidence type="ECO:0000256" key="2">
    <source>
        <dbReference type="PROSITE-ProRule" id="PRU00982"/>
    </source>
</evidence>
<evidence type="ECO:0000256" key="1">
    <source>
        <dbReference type="ARBA" id="ARBA00022786"/>
    </source>
</evidence>
<dbReference type="Pfam" id="PF03000">
    <property type="entry name" value="NPH3"/>
    <property type="match status" value="1"/>
</dbReference>
<comment type="similarity">
    <text evidence="2">Belongs to the NPH3 family.</text>
</comment>
<evidence type="ECO:0000259" key="3">
    <source>
        <dbReference type="PROSITE" id="PS51649"/>
    </source>
</evidence>
<dbReference type="PANTHER" id="PTHR32370">
    <property type="entry name" value="OS12G0117600 PROTEIN"/>
    <property type="match status" value="1"/>
</dbReference>
<sequence>EIFGPKGRKRIEPKQEHEKRITLEIIVSLLPREKNIMPVSFLSMLLRAAMYLETMVASRIDLEKRIALQLEQAVLSDLLIPSFSLKGDTVFDVETVKRIMKMYLECKCKTEGTLPCLNANHNSVSPSLCDIDKAGRLMESYLAEISPDRSLTVSKFISLAEMISKQETVTEDGMYRCIDIYLK</sequence>
<dbReference type="Proteomes" id="UP001177140">
    <property type="component" value="Unassembled WGS sequence"/>
</dbReference>
<feature type="non-terminal residue" evidence="4">
    <location>
        <position position="1"/>
    </location>
</feature>
<keyword evidence="1" id="KW-0833">Ubl conjugation pathway</keyword>
<dbReference type="AlphaFoldDB" id="A0AA41S5S4"/>
<protein>
    <recommendedName>
        <fullName evidence="3">NPH3 domain-containing protein</fullName>
    </recommendedName>
</protein>
<dbReference type="InterPro" id="IPR027356">
    <property type="entry name" value="NPH3_dom"/>
</dbReference>
<evidence type="ECO:0000313" key="4">
    <source>
        <dbReference type="EMBL" id="MCL7030421.1"/>
    </source>
</evidence>
<reference evidence="4" key="1">
    <citation type="submission" date="2022-03" db="EMBL/GenBank/DDBJ databases">
        <title>A functionally conserved STORR gene fusion in Papaver species that diverged 16.8 million years ago.</title>
        <authorList>
            <person name="Catania T."/>
        </authorList>
    </citation>
    <scope>NUCLEOTIDE SEQUENCE</scope>
    <source>
        <strain evidence="4">S-191538</strain>
    </source>
</reference>